<gene>
    <name evidence="2" type="ORF">METZ01_LOCUS80564</name>
</gene>
<dbReference type="CDD" id="cd02440">
    <property type="entry name" value="AdoMet_MTases"/>
    <property type="match status" value="1"/>
</dbReference>
<feature type="domain" description="Methyltransferase" evidence="1">
    <location>
        <begin position="39"/>
        <end position="145"/>
    </location>
</feature>
<dbReference type="PANTHER" id="PTHR44068:SF11">
    <property type="entry name" value="GERANYL DIPHOSPHATE 2-C-METHYLTRANSFERASE"/>
    <property type="match status" value="1"/>
</dbReference>
<proteinExistence type="predicted"/>
<sequence length="260" mass="29190">MPQNSKNSALEAKELERSYKLADIVKQRQHTLATLALQPGEKVFDIGCGVGFLAHEMAFLVGKSGQVIGFDQNPQMIIHAKKRCEDLPQAEFYEGDAAQLPAEDQTLDAVSCTQVLLYVKDVPNVLSEMRRILKPGGRLVIVETDWRGVVLNCADDALTNKIFSAWDSTVPSPNLPVHLSPLLKKHGFSQIQVEAVPILNTEYTPSNFSYDMMKWITKNAVKQGVCNEAQRGIWLKELEERERTGSYFFCVNRFLFSAKI</sequence>
<evidence type="ECO:0000259" key="1">
    <source>
        <dbReference type="Pfam" id="PF13847"/>
    </source>
</evidence>
<dbReference type="Pfam" id="PF13847">
    <property type="entry name" value="Methyltransf_31"/>
    <property type="match status" value="1"/>
</dbReference>
<dbReference type="AlphaFoldDB" id="A0A381UHS9"/>
<dbReference type="Gene3D" id="3.40.50.150">
    <property type="entry name" value="Vaccinia Virus protein VP39"/>
    <property type="match status" value="1"/>
</dbReference>
<dbReference type="SUPFAM" id="SSF53335">
    <property type="entry name" value="S-adenosyl-L-methionine-dependent methyltransferases"/>
    <property type="match status" value="1"/>
</dbReference>
<dbReference type="InterPro" id="IPR025714">
    <property type="entry name" value="Methyltranfer_dom"/>
</dbReference>
<dbReference type="PANTHER" id="PTHR44068">
    <property type="entry name" value="ZGC:194242"/>
    <property type="match status" value="1"/>
</dbReference>
<evidence type="ECO:0000313" key="2">
    <source>
        <dbReference type="EMBL" id="SVA27710.1"/>
    </source>
</evidence>
<organism evidence="2">
    <name type="scientific">marine metagenome</name>
    <dbReference type="NCBI Taxonomy" id="408172"/>
    <lineage>
        <taxon>unclassified sequences</taxon>
        <taxon>metagenomes</taxon>
        <taxon>ecological metagenomes</taxon>
    </lineage>
</organism>
<reference evidence="2" key="1">
    <citation type="submission" date="2018-05" db="EMBL/GenBank/DDBJ databases">
        <authorList>
            <person name="Lanie J.A."/>
            <person name="Ng W.-L."/>
            <person name="Kazmierczak K.M."/>
            <person name="Andrzejewski T.M."/>
            <person name="Davidsen T.M."/>
            <person name="Wayne K.J."/>
            <person name="Tettelin H."/>
            <person name="Glass J.I."/>
            <person name="Rusch D."/>
            <person name="Podicherti R."/>
            <person name="Tsui H.-C.T."/>
            <person name="Winkler M.E."/>
        </authorList>
    </citation>
    <scope>NUCLEOTIDE SEQUENCE</scope>
</reference>
<dbReference type="InterPro" id="IPR050447">
    <property type="entry name" value="Erg6_SMT_methyltransf"/>
</dbReference>
<dbReference type="InterPro" id="IPR029063">
    <property type="entry name" value="SAM-dependent_MTases_sf"/>
</dbReference>
<name>A0A381UHS9_9ZZZZ</name>
<accession>A0A381UHS9</accession>
<dbReference type="EMBL" id="UINC01006468">
    <property type="protein sequence ID" value="SVA27710.1"/>
    <property type="molecule type" value="Genomic_DNA"/>
</dbReference>
<protein>
    <recommendedName>
        <fullName evidence="1">Methyltransferase domain-containing protein</fullName>
    </recommendedName>
</protein>